<feature type="active site" description="O-(5'-phospho-DNA)-serine intermediate" evidence="4 5">
    <location>
        <position position="9"/>
    </location>
</feature>
<dbReference type="GO" id="GO:0000150">
    <property type="term" value="F:DNA strand exchange activity"/>
    <property type="evidence" value="ECO:0007669"/>
    <property type="project" value="InterPro"/>
</dbReference>
<dbReference type="Pfam" id="PF07508">
    <property type="entry name" value="Recombinase"/>
    <property type="match status" value="1"/>
</dbReference>
<dbReference type="PANTHER" id="PTHR30461">
    <property type="entry name" value="DNA-INVERTASE FROM LAMBDOID PROPHAGE"/>
    <property type="match status" value="1"/>
</dbReference>
<dbReference type="InterPro" id="IPR011109">
    <property type="entry name" value="DNA_bind_recombinase_dom"/>
</dbReference>
<dbReference type="RefSeq" id="WP_095326026.1">
    <property type="nucleotide sequence ID" value="NZ_NPCC01000003.1"/>
</dbReference>
<evidence type="ECO:0000256" key="2">
    <source>
        <dbReference type="ARBA" id="ARBA00023125"/>
    </source>
</evidence>
<dbReference type="InterPro" id="IPR036162">
    <property type="entry name" value="Resolvase-like_N_sf"/>
</dbReference>
<dbReference type="SUPFAM" id="SSF53041">
    <property type="entry name" value="Resolvase-like"/>
    <property type="match status" value="1"/>
</dbReference>
<accession>A0A268P6F4</accession>
<dbReference type="InterPro" id="IPR006118">
    <property type="entry name" value="Recombinase_CS"/>
</dbReference>
<name>A0A268P6F4_SHOCL</name>
<feature type="domain" description="Recombinase" evidence="8">
    <location>
        <begin position="152"/>
        <end position="290"/>
    </location>
</feature>
<feature type="domain" description="Resolvase/invertase-type recombinase catalytic" evidence="7">
    <location>
        <begin position="1"/>
        <end position="144"/>
    </location>
</feature>
<keyword evidence="2" id="KW-0238">DNA-binding</keyword>
<gene>
    <name evidence="9" type="ORF">CHH72_00655</name>
</gene>
<comment type="caution">
    <text evidence="9">The sequence shown here is derived from an EMBL/GenBank/DDBJ whole genome shotgun (WGS) entry which is preliminary data.</text>
</comment>
<evidence type="ECO:0000256" key="4">
    <source>
        <dbReference type="PIRSR" id="PIRSR606118-50"/>
    </source>
</evidence>
<reference evidence="9 10" key="1">
    <citation type="submission" date="2017-07" db="EMBL/GenBank/DDBJ databases">
        <title>Isolation and whole genome analysis of endospore-forming bacteria from heroin.</title>
        <authorList>
            <person name="Kalinowski J."/>
            <person name="Ahrens B."/>
            <person name="Al-Dilaimi A."/>
            <person name="Winkler A."/>
            <person name="Wibberg D."/>
            <person name="Schleenbecker U."/>
            <person name="Ruckert C."/>
            <person name="Wolfel R."/>
            <person name="Grass G."/>
        </authorList>
    </citation>
    <scope>NUCLEOTIDE SEQUENCE [LARGE SCALE GENOMIC DNA]</scope>
    <source>
        <strain evidence="9 10">7539</strain>
    </source>
</reference>
<evidence type="ECO:0000313" key="10">
    <source>
        <dbReference type="Proteomes" id="UP000216207"/>
    </source>
</evidence>
<dbReference type="InterPro" id="IPR038109">
    <property type="entry name" value="DNA_bind_recomb_sf"/>
</dbReference>
<dbReference type="PROSITE" id="PS51737">
    <property type="entry name" value="RECOMBINASE_DNA_BIND"/>
    <property type="match status" value="1"/>
</dbReference>
<proteinExistence type="predicted"/>
<evidence type="ECO:0000256" key="1">
    <source>
        <dbReference type="ARBA" id="ARBA00022908"/>
    </source>
</evidence>
<dbReference type="Pfam" id="PF00239">
    <property type="entry name" value="Resolvase"/>
    <property type="match status" value="1"/>
</dbReference>
<dbReference type="Gene3D" id="3.40.50.1390">
    <property type="entry name" value="Resolvase, N-terminal catalytic domain"/>
    <property type="match status" value="1"/>
</dbReference>
<dbReference type="AlphaFoldDB" id="A0A268P6F4"/>
<evidence type="ECO:0000256" key="3">
    <source>
        <dbReference type="ARBA" id="ARBA00023172"/>
    </source>
</evidence>
<dbReference type="GO" id="GO:0003677">
    <property type="term" value="F:DNA binding"/>
    <property type="evidence" value="ECO:0007669"/>
    <property type="project" value="UniProtKB-KW"/>
</dbReference>
<dbReference type="Gene3D" id="3.90.1750.20">
    <property type="entry name" value="Putative Large Serine Recombinase, Chain B, Domain 2"/>
    <property type="match status" value="1"/>
</dbReference>
<protein>
    <submittedName>
        <fullName evidence="9">Recombinase family protein</fullName>
    </submittedName>
</protein>
<dbReference type="PROSITE" id="PS00397">
    <property type="entry name" value="RECOMBINASES_1"/>
    <property type="match status" value="1"/>
</dbReference>
<evidence type="ECO:0000313" key="9">
    <source>
        <dbReference type="EMBL" id="PAE90895.1"/>
    </source>
</evidence>
<dbReference type="Proteomes" id="UP000216207">
    <property type="component" value="Unassembled WGS sequence"/>
</dbReference>
<evidence type="ECO:0000259" key="7">
    <source>
        <dbReference type="PROSITE" id="PS51736"/>
    </source>
</evidence>
<keyword evidence="6" id="KW-0175">Coiled coil</keyword>
<keyword evidence="1" id="KW-0229">DNA integration</keyword>
<dbReference type="CDD" id="cd00338">
    <property type="entry name" value="Ser_Recombinase"/>
    <property type="match status" value="1"/>
</dbReference>
<dbReference type="PANTHER" id="PTHR30461:SF23">
    <property type="entry name" value="DNA RECOMBINASE-RELATED"/>
    <property type="match status" value="1"/>
</dbReference>
<evidence type="ECO:0000256" key="6">
    <source>
        <dbReference type="SAM" id="Coils"/>
    </source>
</evidence>
<dbReference type="Pfam" id="PF13408">
    <property type="entry name" value="Zn_ribbon_recom"/>
    <property type="match status" value="1"/>
</dbReference>
<feature type="coiled-coil region" evidence="6">
    <location>
        <begin position="383"/>
        <end position="452"/>
    </location>
</feature>
<dbReference type="InterPro" id="IPR006119">
    <property type="entry name" value="Resolv_N"/>
</dbReference>
<evidence type="ECO:0000259" key="8">
    <source>
        <dbReference type="PROSITE" id="PS51737"/>
    </source>
</evidence>
<dbReference type="GO" id="GO:0015074">
    <property type="term" value="P:DNA integration"/>
    <property type="evidence" value="ECO:0007669"/>
    <property type="project" value="UniProtKB-KW"/>
</dbReference>
<dbReference type="InterPro" id="IPR025827">
    <property type="entry name" value="Zn_ribbon_recom_dom"/>
</dbReference>
<sequence>MIAIYARVSTEEQGKKGYSIRNQIQMCKEKAATNEVIQYVDEGFSGEFLERPELERLRKDVKDGVITKLVCYDPDRLSRKLMNALIIDEEFRKRGVEMVYVNGEFASTPEGQLFYSLRGAISEFEKAKINERMTSGRKRKAIEGKVVKNSFIYGYDYDKEAGTYKKNEYEAKVVKLIFDLFTEPNNKVKGINGIANLLTEQGVPTKKNVGVWHRQVVRQILLNETYTGVHYQNKYNTEGILANKYKKNEDEKVKVTIRNEEEWIKTKIPKIISEDQFNYAQELLSQARRRWANSTAERQYLLSGLVRCENCGNTMTGAYQNNWGTKSRYYSDKKNYSGAKNSGCGNKVKAEELEESVWHAIKNVLDDPKQVEEYIPSNDDSIANFESEQIEKLEEEIDKVRKGRKKLMQLFALDDMDTEEIRESIIELREKEELLKEQLDKIQKDVKKKSEKESSLRMLESAREIWLKNEKIDFDDKQQIIRMLVKEITIDKKENVRISFF</sequence>
<organism evidence="9 10">
    <name type="scientific">Shouchella clausii</name>
    <name type="common">Alkalihalobacillus clausii</name>
    <dbReference type="NCBI Taxonomy" id="79880"/>
    <lineage>
        <taxon>Bacteria</taxon>
        <taxon>Bacillati</taxon>
        <taxon>Bacillota</taxon>
        <taxon>Bacilli</taxon>
        <taxon>Bacillales</taxon>
        <taxon>Bacillaceae</taxon>
        <taxon>Shouchella</taxon>
    </lineage>
</organism>
<dbReference type="SMART" id="SM00857">
    <property type="entry name" value="Resolvase"/>
    <property type="match status" value="1"/>
</dbReference>
<keyword evidence="3" id="KW-0233">DNA recombination</keyword>
<dbReference type="PROSITE" id="PS51736">
    <property type="entry name" value="RECOMBINASES_3"/>
    <property type="match status" value="1"/>
</dbReference>
<evidence type="ECO:0000256" key="5">
    <source>
        <dbReference type="PROSITE-ProRule" id="PRU10137"/>
    </source>
</evidence>
<dbReference type="EMBL" id="NPCC01000003">
    <property type="protein sequence ID" value="PAE90895.1"/>
    <property type="molecule type" value="Genomic_DNA"/>
</dbReference>
<dbReference type="InterPro" id="IPR050639">
    <property type="entry name" value="SSR_resolvase"/>
</dbReference>